<dbReference type="AlphaFoldDB" id="A0A835S1Z6"/>
<protein>
    <submittedName>
        <fullName evidence="2">Uncharacterized protein</fullName>
    </submittedName>
</protein>
<dbReference type="AntiFam" id="ANF00237">
    <property type="entry name" value="Shadow ORF (opposite ahcY)"/>
</dbReference>
<comment type="caution">
    <text evidence="2">The sequence shown here is derived from an EMBL/GenBank/DDBJ whole genome shotgun (WGS) entry which is preliminary data.</text>
</comment>
<proteinExistence type="predicted"/>
<accession>A0A835S1Z6</accession>
<evidence type="ECO:0000313" key="3">
    <source>
        <dbReference type="Proteomes" id="UP000636800"/>
    </source>
</evidence>
<dbReference type="OrthoDB" id="298012at2759"/>
<dbReference type="EMBL" id="JADCNL010000001">
    <property type="protein sequence ID" value="KAG0498855.1"/>
    <property type="molecule type" value="Genomic_DNA"/>
</dbReference>
<dbReference type="Proteomes" id="UP000636800">
    <property type="component" value="Chromosome 1"/>
</dbReference>
<sequence>MRKSGITAIIDDEIWSADWAPVETAFGAPPILRQGLTLPCEHGGGVTGNDRSGVVLSGEDVAGAPTDLGAEGG</sequence>
<keyword evidence="3" id="KW-1185">Reference proteome</keyword>
<gene>
    <name evidence="2" type="ORF">HPP92_003546</name>
</gene>
<reference evidence="2 3" key="1">
    <citation type="journal article" date="2020" name="Nat. Food">
        <title>A phased Vanilla planifolia genome enables genetic improvement of flavour and production.</title>
        <authorList>
            <person name="Hasing T."/>
            <person name="Tang H."/>
            <person name="Brym M."/>
            <person name="Khazi F."/>
            <person name="Huang T."/>
            <person name="Chambers A.H."/>
        </authorList>
    </citation>
    <scope>NUCLEOTIDE SEQUENCE [LARGE SCALE GENOMIC DNA]</scope>
    <source>
        <tissue evidence="2">Leaf</tissue>
    </source>
</reference>
<feature type="region of interest" description="Disordered" evidence="1">
    <location>
        <begin position="48"/>
        <end position="73"/>
    </location>
</feature>
<organism evidence="2 3">
    <name type="scientific">Vanilla planifolia</name>
    <name type="common">Vanilla</name>
    <dbReference type="NCBI Taxonomy" id="51239"/>
    <lineage>
        <taxon>Eukaryota</taxon>
        <taxon>Viridiplantae</taxon>
        <taxon>Streptophyta</taxon>
        <taxon>Embryophyta</taxon>
        <taxon>Tracheophyta</taxon>
        <taxon>Spermatophyta</taxon>
        <taxon>Magnoliopsida</taxon>
        <taxon>Liliopsida</taxon>
        <taxon>Asparagales</taxon>
        <taxon>Orchidaceae</taxon>
        <taxon>Vanilloideae</taxon>
        <taxon>Vanilleae</taxon>
        <taxon>Vanilla</taxon>
    </lineage>
</organism>
<evidence type="ECO:0000256" key="1">
    <source>
        <dbReference type="SAM" id="MobiDB-lite"/>
    </source>
</evidence>
<name>A0A835S1Z6_VANPL</name>
<evidence type="ECO:0000313" key="2">
    <source>
        <dbReference type="EMBL" id="KAG0498855.1"/>
    </source>
</evidence>